<keyword evidence="6" id="KW-1185">Reference proteome</keyword>
<dbReference type="Proteomes" id="UP000836402">
    <property type="component" value="Unassembled WGS sequence"/>
</dbReference>
<evidence type="ECO:0000313" key="3">
    <source>
        <dbReference type="EMBL" id="CAD6918842.1"/>
    </source>
</evidence>
<dbReference type="Proteomes" id="UP000077671">
    <property type="component" value="Unassembled WGS sequence"/>
</dbReference>
<dbReference type="EMBL" id="CAJHJG010002218">
    <property type="protein sequence ID" value="CAD6918842.1"/>
    <property type="molecule type" value="Genomic_DNA"/>
</dbReference>
<evidence type="ECO:0000313" key="6">
    <source>
        <dbReference type="Proteomes" id="UP000836402"/>
    </source>
</evidence>
<dbReference type="EMBL" id="LWDD02000182">
    <property type="protein sequence ID" value="KAE8262989.1"/>
    <property type="molecule type" value="Genomic_DNA"/>
</dbReference>
<name>A0A177V9H7_9BASI</name>
<organism evidence="4 5">
    <name type="scientific">Tilletia caries</name>
    <name type="common">wheat bunt fungus</name>
    <dbReference type="NCBI Taxonomy" id="13290"/>
    <lineage>
        <taxon>Eukaryota</taxon>
        <taxon>Fungi</taxon>
        <taxon>Dikarya</taxon>
        <taxon>Basidiomycota</taxon>
        <taxon>Ustilaginomycotina</taxon>
        <taxon>Exobasidiomycetes</taxon>
        <taxon>Tilletiales</taxon>
        <taxon>Tilletiaceae</taxon>
        <taxon>Tilletia</taxon>
    </lineage>
</organism>
<feature type="transmembrane region" description="Helical" evidence="2">
    <location>
        <begin position="62"/>
        <end position="87"/>
    </location>
</feature>
<comment type="caution">
    <text evidence="4">The sequence shown here is derived from an EMBL/GenBank/DDBJ whole genome shotgun (WGS) entry which is preliminary data.</text>
</comment>
<evidence type="ECO:0000256" key="1">
    <source>
        <dbReference type="SAM" id="MobiDB-lite"/>
    </source>
</evidence>
<proteinExistence type="predicted"/>
<keyword evidence="2" id="KW-0812">Transmembrane</keyword>
<feature type="region of interest" description="Disordered" evidence="1">
    <location>
        <begin position="487"/>
        <end position="534"/>
    </location>
</feature>
<feature type="region of interest" description="Disordered" evidence="1">
    <location>
        <begin position="276"/>
        <end position="383"/>
    </location>
</feature>
<accession>A0A177V9H7</accession>
<feature type="region of interest" description="Disordered" evidence="1">
    <location>
        <begin position="151"/>
        <end position="174"/>
    </location>
</feature>
<keyword evidence="2" id="KW-0472">Membrane</keyword>
<reference evidence="4" key="2">
    <citation type="journal article" date="2019" name="IMA Fungus">
        <title>Genome sequencing and comparison of five Tilletia species to identify candidate genes for the detection of regulated species infecting wheat.</title>
        <authorList>
            <person name="Nguyen H.D.T."/>
            <person name="Sultana T."/>
            <person name="Kesanakurti P."/>
            <person name="Hambleton S."/>
        </authorList>
    </citation>
    <scope>NUCLEOTIDE SEQUENCE</scope>
    <source>
        <strain evidence="4">DAOMC 238032</strain>
    </source>
</reference>
<keyword evidence="2" id="KW-1133">Transmembrane helix</keyword>
<gene>
    <name evidence="4" type="ORF">A4X03_0g2025</name>
    <name evidence="3" type="ORF">JKIAZH3_G8988</name>
</gene>
<feature type="compositionally biased region" description="Polar residues" evidence="1">
    <location>
        <begin position="276"/>
        <end position="320"/>
    </location>
</feature>
<feature type="region of interest" description="Disordered" evidence="1">
    <location>
        <begin position="1"/>
        <end position="56"/>
    </location>
</feature>
<reference evidence="3" key="3">
    <citation type="submission" date="2020-10" db="EMBL/GenBank/DDBJ databases">
        <authorList>
            <person name="Sedaghatjoo S."/>
        </authorList>
    </citation>
    <scope>NUCLEOTIDE SEQUENCE</scope>
    <source>
        <strain evidence="3">AZH3</strain>
    </source>
</reference>
<dbReference type="AlphaFoldDB" id="A0A177V9H7"/>
<feature type="compositionally biased region" description="Low complexity" evidence="1">
    <location>
        <begin position="46"/>
        <end position="56"/>
    </location>
</feature>
<evidence type="ECO:0000313" key="5">
    <source>
        <dbReference type="Proteomes" id="UP000077671"/>
    </source>
</evidence>
<evidence type="ECO:0000313" key="4">
    <source>
        <dbReference type="EMBL" id="KAE8262989.1"/>
    </source>
</evidence>
<reference evidence="4" key="1">
    <citation type="submission" date="2016-04" db="EMBL/GenBank/DDBJ databases">
        <authorList>
            <person name="Nguyen H.D."/>
            <person name="Kesanakurti P."/>
            <person name="Cullis J."/>
            <person name="Levesque C.A."/>
            <person name="Hambleton S."/>
        </authorList>
    </citation>
    <scope>NUCLEOTIDE SEQUENCE</scope>
    <source>
        <strain evidence="4">DAOMC 238032</strain>
    </source>
</reference>
<evidence type="ECO:0000256" key="2">
    <source>
        <dbReference type="SAM" id="Phobius"/>
    </source>
</evidence>
<protein>
    <submittedName>
        <fullName evidence="4">Uncharacterized protein</fullName>
    </submittedName>
</protein>
<feature type="compositionally biased region" description="Pro residues" evidence="1">
    <location>
        <begin position="21"/>
        <end position="38"/>
    </location>
</feature>
<sequence length="534" mass="56102">MHQPNISHHVGADSHASSPIPLEPPRTPPPQQAVPMPMPTTAKGIPSVPESFESPSSEGKEAVMLGVATGLAILGVLMVVILVWIALRIGRTAARASSDRDRHGSLGGTNALFSPSRIILGGRKDGDNNGGGGGGGIVLGGDESDAGFYRDGVHGPGMERPTASRGTHRMEIESDEEVDQLPNRARGILKGPSISPTYSMSSFGPTTLPHPTLPPPFWMGYHGSSAAPSTASGHSGVYLNHLSNQERSSSYVRGLAAVVPQEQHESGHEGLRYTTLGEQTMGNSETRSASSTSDTVICSPVSMKTTTMPWDKSSQYQGYTVTGGGGGGSMADGSSSSSSRPLHKSAPTSPVSPMGTHAFFSDRARPRSPAPLTEETTTTTTAWDGTHHAHALWLGAAPGLADGFTSHGSYGLHPYATPVHWQAPPPSIQGRPASTLGFDGIAAAEHYWGSGGASSRWPPSIVHSRPLSWGGEIEEGQQWHPLAIPRPTAEADVPPTNGEDGEQPASVETQEPREHKTQASLKSEEDPDRLDKCE</sequence>
<feature type="compositionally biased region" description="Gly residues" evidence="1">
    <location>
        <begin position="321"/>
        <end position="330"/>
    </location>
</feature>